<dbReference type="AlphaFoldDB" id="A0A7M7P9V9"/>
<dbReference type="GO" id="GO:0005871">
    <property type="term" value="C:kinesin complex"/>
    <property type="evidence" value="ECO:0000318"/>
    <property type="project" value="GO_Central"/>
</dbReference>
<dbReference type="GO" id="GO:0003777">
    <property type="term" value="F:microtubule motor activity"/>
    <property type="evidence" value="ECO:0000318"/>
    <property type="project" value="GO_Central"/>
</dbReference>
<feature type="compositionally biased region" description="Basic and acidic residues" evidence="9">
    <location>
        <begin position="358"/>
        <end position="372"/>
    </location>
</feature>
<evidence type="ECO:0000256" key="8">
    <source>
        <dbReference type="RuleBase" id="RU000394"/>
    </source>
</evidence>
<dbReference type="FunCoup" id="A0A7M7P9V9">
    <property type="interactions" value="171"/>
</dbReference>
<proteinExistence type="inferred from homology"/>
<dbReference type="Gene3D" id="3.40.850.10">
    <property type="entry name" value="Kinesin motor domain"/>
    <property type="match status" value="1"/>
</dbReference>
<keyword evidence="4 7" id="KW-0067">ATP-binding</keyword>
<organism evidence="11 12">
    <name type="scientific">Strongylocentrotus purpuratus</name>
    <name type="common">Purple sea urchin</name>
    <dbReference type="NCBI Taxonomy" id="7668"/>
    <lineage>
        <taxon>Eukaryota</taxon>
        <taxon>Metazoa</taxon>
        <taxon>Echinodermata</taxon>
        <taxon>Eleutherozoa</taxon>
        <taxon>Echinozoa</taxon>
        <taxon>Echinoidea</taxon>
        <taxon>Euechinoidea</taxon>
        <taxon>Echinacea</taxon>
        <taxon>Camarodonta</taxon>
        <taxon>Echinidea</taxon>
        <taxon>Strongylocentrotidae</taxon>
        <taxon>Strongylocentrotus</taxon>
    </lineage>
</organism>
<evidence type="ECO:0000256" key="4">
    <source>
        <dbReference type="ARBA" id="ARBA00022840"/>
    </source>
</evidence>
<comment type="subcellular location">
    <subcellularLocation>
        <location evidence="1">Cytoplasm</location>
        <location evidence="1">Cytoskeleton</location>
    </subcellularLocation>
</comment>
<evidence type="ECO:0000313" key="11">
    <source>
        <dbReference type="EnsemblMetazoa" id="XP_030847259"/>
    </source>
</evidence>
<evidence type="ECO:0000313" key="12">
    <source>
        <dbReference type="Proteomes" id="UP000007110"/>
    </source>
</evidence>
<reference evidence="11" key="2">
    <citation type="submission" date="2021-01" db="UniProtKB">
        <authorList>
            <consortium name="EnsemblMetazoa"/>
        </authorList>
    </citation>
    <scope>IDENTIFICATION</scope>
</reference>
<sequence>MSSKQGSRVHVAIRLRPALKPHEDDGKEPCVRGLSDKALEIWNWRDTEQSLHFDFDAYLDSKASQKNVYDRCVKPLLTHALNGQNASVFAYGPTGTGKTFTMLGSEDNPGVIPRSLNHIFHVINQEKPKEEGGGDWSYSVSFSYLEIYQEKIYDLLEPKGHDLSIREDRKRNIFIPKLAEKTINSFNEFAKYFIPASRNRTTAATKLNSRSSRSHSILLLKIVKERKDGSQHHIQTGKLYLIDLAGSENNKKTGNKGIRLKESGAINTSLFVLGQVVDALNQRLPRIPYRDSKLTRLLQDSLGGSSHACMITNIAPEEKNYMDTYTTLHFAAKSKQIINKPFTRETTQTIAAPPPRKRPLEEDDRSRSTKARALDVDGRPVAHSKDALLKPLLDRQANFESTVHQRLHSLEQNLLKQMKNAKTQVKTPTSKKLLSEVKGMRRELSSMNRKKEMTSNKPDRRSTFTLNDPNRPSLPQAVVKPLSVATGQSTCNVPAHNKETHTKPKVHDKEKNAKSSHKSNTVKFVKAVTTSTSSSAGGSDMKENQWHLKLDPEFQAKHRNEILKTLNEGTVKQLKSLQSVGEKRAQLIHHWRQAFGSYSQIKDLYKVTGLPTKTVDNIIGNNLLYTSA</sequence>
<dbReference type="GO" id="GO:0005524">
    <property type="term" value="F:ATP binding"/>
    <property type="evidence" value="ECO:0007669"/>
    <property type="project" value="UniProtKB-UniRule"/>
</dbReference>
<dbReference type="CDD" id="cd01376">
    <property type="entry name" value="KISc_KID_like"/>
    <property type="match status" value="1"/>
</dbReference>
<dbReference type="PROSITE" id="PS50067">
    <property type="entry name" value="KINESIN_MOTOR_2"/>
    <property type="match status" value="1"/>
</dbReference>
<dbReference type="InterPro" id="IPR019821">
    <property type="entry name" value="Kinesin_motor_CS"/>
</dbReference>
<dbReference type="GeneID" id="593265"/>
<accession>A0A7M7P9V9</accession>
<dbReference type="GO" id="GO:0016887">
    <property type="term" value="F:ATP hydrolysis activity"/>
    <property type="evidence" value="ECO:0000318"/>
    <property type="project" value="GO_Central"/>
</dbReference>
<dbReference type="SUPFAM" id="SSF47781">
    <property type="entry name" value="RuvA domain 2-like"/>
    <property type="match status" value="1"/>
</dbReference>
<dbReference type="RefSeq" id="XP_030847259.1">
    <property type="nucleotide sequence ID" value="XM_030991399.1"/>
</dbReference>
<dbReference type="CTD" id="3835"/>
<dbReference type="InParanoid" id="A0A7M7P9V9"/>
<dbReference type="InterPro" id="IPR027640">
    <property type="entry name" value="Kinesin-like_fam"/>
</dbReference>
<protein>
    <recommendedName>
        <fullName evidence="8">Kinesin-like protein</fullName>
    </recommendedName>
</protein>
<dbReference type="InterPro" id="IPR001752">
    <property type="entry name" value="Kinesin_motor_dom"/>
</dbReference>
<dbReference type="SUPFAM" id="SSF52540">
    <property type="entry name" value="P-loop containing nucleoside triphosphate hydrolases"/>
    <property type="match status" value="1"/>
</dbReference>
<comment type="similarity">
    <text evidence="7 8">Belongs to the TRAFAC class myosin-kinesin ATPase superfamily. Kinesin family.</text>
</comment>
<evidence type="ECO:0000256" key="7">
    <source>
        <dbReference type="PROSITE-ProRule" id="PRU00283"/>
    </source>
</evidence>
<name>A0A7M7P9V9_STRPU</name>
<evidence type="ECO:0000259" key="10">
    <source>
        <dbReference type="PROSITE" id="PS50067"/>
    </source>
</evidence>
<evidence type="ECO:0000256" key="2">
    <source>
        <dbReference type="ARBA" id="ARBA00022701"/>
    </source>
</evidence>
<keyword evidence="12" id="KW-1185">Reference proteome</keyword>
<keyword evidence="5 7" id="KW-0505">Motor protein</keyword>
<dbReference type="FunFam" id="3.40.850.10:FF:000359">
    <property type="entry name" value="Kinesin-like protein"/>
    <property type="match status" value="1"/>
</dbReference>
<dbReference type="Gene3D" id="1.10.150.280">
    <property type="entry name" value="AF1531-like domain"/>
    <property type="match status" value="1"/>
</dbReference>
<feature type="region of interest" description="Disordered" evidence="9">
    <location>
        <begin position="440"/>
        <end position="475"/>
    </location>
</feature>
<keyword evidence="2 8" id="KW-0493">Microtubule</keyword>
<evidence type="ECO:0000256" key="1">
    <source>
        <dbReference type="ARBA" id="ARBA00004245"/>
    </source>
</evidence>
<dbReference type="PROSITE" id="PS00411">
    <property type="entry name" value="KINESIN_MOTOR_1"/>
    <property type="match status" value="1"/>
</dbReference>
<dbReference type="PANTHER" id="PTHR47969:SF9">
    <property type="entry name" value="KINESIN-LIKE PROTEIN"/>
    <property type="match status" value="1"/>
</dbReference>
<dbReference type="InterPro" id="IPR010994">
    <property type="entry name" value="RuvA_2-like"/>
</dbReference>
<dbReference type="InterPro" id="IPR036961">
    <property type="entry name" value="Kinesin_motor_dom_sf"/>
</dbReference>
<dbReference type="GO" id="GO:0008017">
    <property type="term" value="F:microtubule binding"/>
    <property type="evidence" value="ECO:0000318"/>
    <property type="project" value="GO_Central"/>
</dbReference>
<reference evidence="12" key="1">
    <citation type="submission" date="2015-02" db="EMBL/GenBank/DDBJ databases">
        <title>Genome sequencing for Strongylocentrotus purpuratus.</title>
        <authorList>
            <person name="Murali S."/>
            <person name="Liu Y."/>
            <person name="Vee V."/>
            <person name="English A."/>
            <person name="Wang M."/>
            <person name="Skinner E."/>
            <person name="Han Y."/>
            <person name="Muzny D.M."/>
            <person name="Worley K.C."/>
            <person name="Gibbs R.A."/>
        </authorList>
    </citation>
    <scope>NUCLEOTIDE SEQUENCE</scope>
</reference>
<feature type="binding site" evidence="7">
    <location>
        <begin position="92"/>
        <end position="99"/>
    </location>
    <ligand>
        <name>ATP</name>
        <dbReference type="ChEBI" id="CHEBI:30616"/>
    </ligand>
</feature>
<dbReference type="Pfam" id="PF00225">
    <property type="entry name" value="Kinesin"/>
    <property type="match status" value="1"/>
</dbReference>
<dbReference type="GO" id="GO:0007018">
    <property type="term" value="P:microtubule-based movement"/>
    <property type="evidence" value="ECO:0000318"/>
    <property type="project" value="GO_Central"/>
</dbReference>
<dbReference type="GO" id="GO:0005874">
    <property type="term" value="C:microtubule"/>
    <property type="evidence" value="ECO:0000318"/>
    <property type="project" value="GO_Central"/>
</dbReference>
<feature type="region of interest" description="Disordered" evidence="9">
    <location>
        <begin position="488"/>
        <end position="524"/>
    </location>
</feature>
<evidence type="ECO:0000256" key="9">
    <source>
        <dbReference type="SAM" id="MobiDB-lite"/>
    </source>
</evidence>
<evidence type="ECO:0000256" key="3">
    <source>
        <dbReference type="ARBA" id="ARBA00022741"/>
    </source>
</evidence>
<dbReference type="KEGG" id="spu:593265"/>
<feature type="compositionally biased region" description="Basic and acidic residues" evidence="9">
    <location>
        <begin position="496"/>
        <end position="513"/>
    </location>
</feature>
<keyword evidence="3 7" id="KW-0547">Nucleotide-binding</keyword>
<feature type="region of interest" description="Disordered" evidence="9">
    <location>
        <begin position="342"/>
        <end position="372"/>
    </location>
</feature>
<dbReference type="PANTHER" id="PTHR47969">
    <property type="entry name" value="CHROMOSOME-ASSOCIATED KINESIN KIF4A-RELATED"/>
    <property type="match status" value="1"/>
</dbReference>
<evidence type="ECO:0000256" key="6">
    <source>
        <dbReference type="ARBA" id="ARBA00023212"/>
    </source>
</evidence>
<dbReference type="EnsemblMetazoa" id="XM_030991399">
    <property type="protein sequence ID" value="XP_030847259"/>
    <property type="gene ID" value="LOC593265"/>
</dbReference>
<dbReference type="OMA" id="VIREDRW"/>
<dbReference type="InterPro" id="IPR027417">
    <property type="entry name" value="P-loop_NTPase"/>
</dbReference>
<dbReference type="GO" id="GO:0005737">
    <property type="term" value="C:cytoplasm"/>
    <property type="evidence" value="ECO:0000318"/>
    <property type="project" value="GO_Central"/>
</dbReference>
<dbReference type="Proteomes" id="UP000007110">
    <property type="component" value="Unassembled WGS sequence"/>
</dbReference>
<evidence type="ECO:0000256" key="5">
    <source>
        <dbReference type="ARBA" id="ARBA00023175"/>
    </source>
</evidence>
<feature type="compositionally biased region" description="Basic and acidic residues" evidence="9">
    <location>
        <begin position="440"/>
        <end position="462"/>
    </location>
</feature>
<dbReference type="Pfam" id="PF12836">
    <property type="entry name" value="HHH_3"/>
    <property type="match status" value="1"/>
</dbReference>
<feature type="domain" description="Kinesin motor" evidence="10">
    <location>
        <begin position="8"/>
        <end position="337"/>
    </location>
</feature>
<dbReference type="OrthoDB" id="3176171at2759"/>
<keyword evidence="6" id="KW-0206">Cytoskeleton</keyword>
<keyword evidence="6" id="KW-0963">Cytoplasm</keyword>
<dbReference type="SMART" id="SM00129">
    <property type="entry name" value="KISc"/>
    <property type="match status" value="1"/>
</dbReference>
<dbReference type="PRINTS" id="PR00380">
    <property type="entry name" value="KINESINHEAVY"/>
</dbReference>